<dbReference type="EMBL" id="QZJF01000017">
    <property type="protein sequence ID" value="RJR26982.1"/>
    <property type="molecule type" value="Genomic_DNA"/>
</dbReference>
<keyword evidence="3 8" id="KW-0812">Transmembrane</keyword>
<dbReference type="Pfam" id="PF02416">
    <property type="entry name" value="TatA_B_E"/>
    <property type="match status" value="1"/>
</dbReference>
<name>A0A3A4ZCV5_UNCKA</name>
<accession>A0A3A4ZCV5</accession>
<dbReference type="AlphaFoldDB" id="A0A3A4ZCV5"/>
<keyword evidence="7 8" id="KW-0472">Membrane</keyword>
<keyword evidence="6" id="KW-0811">Translocation</keyword>
<evidence type="ECO:0000256" key="4">
    <source>
        <dbReference type="ARBA" id="ARBA00022927"/>
    </source>
</evidence>
<dbReference type="Proteomes" id="UP000265540">
    <property type="component" value="Unassembled WGS sequence"/>
</dbReference>
<sequence>MGIINFFKNLSPTEWVVILVILFVLFGSKVLMKIGKTGGETFKEMKKVKKSFMDAVNDDTDVKPEGGTKENV</sequence>
<comment type="caution">
    <text evidence="9">The sequence shown here is derived from an EMBL/GenBank/DDBJ whole genome shotgun (WGS) entry which is preliminary data.</text>
</comment>
<dbReference type="GO" id="GO:0016020">
    <property type="term" value="C:membrane"/>
    <property type="evidence" value="ECO:0007669"/>
    <property type="project" value="UniProtKB-ARBA"/>
</dbReference>
<keyword evidence="5 8" id="KW-1133">Transmembrane helix</keyword>
<gene>
    <name evidence="9" type="primary">tatA</name>
    <name evidence="9" type="ORF">C4561_04370</name>
</gene>
<evidence type="ECO:0000256" key="5">
    <source>
        <dbReference type="ARBA" id="ARBA00022989"/>
    </source>
</evidence>
<evidence type="ECO:0000256" key="8">
    <source>
        <dbReference type="SAM" id="Phobius"/>
    </source>
</evidence>
<evidence type="ECO:0000256" key="1">
    <source>
        <dbReference type="ARBA" id="ARBA00004167"/>
    </source>
</evidence>
<organism evidence="9 10">
    <name type="scientific">candidate division WWE3 bacterium</name>
    <dbReference type="NCBI Taxonomy" id="2053526"/>
    <lineage>
        <taxon>Bacteria</taxon>
        <taxon>Katanobacteria</taxon>
    </lineage>
</organism>
<evidence type="ECO:0000256" key="2">
    <source>
        <dbReference type="ARBA" id="ARBA00022448"/>
    </source>
</evidence>
<reference evidence="9 10" key="1">
    <citation type="journal article" date="2017" name="ISME J.">
        <title>Energy and carbon metabolisms in a deep terrestrial subsurface fluid microbial community.</title>
        <authorList>
            <person name="Momper L."/>
            <person name="Jungbluth S.P."/>
            <person name="Lee M.D."/>
            <person name="Amend J.P."/>
        </authorList>
    </citation>
    <scope>NUCLEOTIDE SEQUENCE [LARGE SCALE GENOMIC DNA]</scope>
    <source>
        <strain evidence="9">SURF_46</strain>
    </source>
</reference>
<evidence type="ECO:0000313" key="9">
    <source>
        <dbReference type="EMBL" id="RJR26982.1"/>
    </source>
</evidence>
<keyword evidence="4" id="KW-0653">Protein transport</keyword>
<evidence type="ECO:0000256" key="3">
    <source>
        <dbReference type="ARBA" id="ARBA00022692"/>
    </source>
</evidence>
<dbReference type="Gene3D" id="1.20.5.3310">
    <property type="match status" value="1"/>
</dbReference>
<feature type="transmembrane region" description="Helical" evidence="8">
    <location>
        <begin position="15"/>
        <end position="32"/>
    </location>
</feature>
<dbReference type="GO" id="GO:0015031">
    <property type="term" value="P:protein transport"/>
    <property type="evidence" value="ECO:0007669"/>
    <property type="project" value="UniProtKB-KW"/>
</dbReference>
<dbReference type="InterPro" id="IPR003369">
    <property type="entry name" value="TatA/B/E"/>
</dbReference>
<proteinExistence type="predicted"/>
<evidence type="ECO:0000313" key="10">
    <source>
        <dbReference type="Proteomes" id="UP000265540"/>
    </source>
</evidence>
<keyword evidence="2" id="KW-0813">Transport</keyword>
<comment type="subcellular location">
    <subcellularLocation>
        <location evidence="1">Membrane</location>
        <topology evidence="1">Single-pass membrane protein</topology>
    </subcellularLocation>
</comment>
<evidence type="ECO:0000256" key="7">
    <source>
        <dbReference type="ARBA" id="ARBA00023136"/>
    </source>
</evidence>
<protein>
    <submittedName>
        <fullName evidence="9">Twin-arginine translocase TatA/TatE family subunit</fullName>
    </submittedName>
</protein>
<evidence type="ECO:0000256" key="6">
    <source>
        <dbReference type="ARBA" id="ARBA00023010"/>
    </source>
</evidence>